<feature type="domain" description="DUF6604" evidence="1">
    <location>
        <begin position="30"/>
        <end position="161"/>
    </location>
</feature>
<proteinExistence type="predicted"/>
<evidence type="ECO:0000313" key="2">
    <source>
        <dbReference type="EMBL" id="EME43403.1"/>
    </source>
</evidence>
<dbReference type="OrthoDB" id="3646957at2759"/>
<dbReference type="Pfam" id="PF20253">
    <property type="entry name" value="DUF6604"/>
    <property type="match status" value="1"/>
</dbReference>
<accession>M2WN21</accession>
<reference evidence="2 3" key="2">
    <citation type="journal article" date="2012" name="PLoS Pathog.">
        <title>Diverse lifestyles and strategies of plant pathogenesis encoded in the genomes of eighteen Dothideomycetes fungi.</title>
        <authorList>
            <person name="Ohm R.A."/>
            <person name="Feau N."/>
            <person name="Henrissat B."/>
            <person name="Schoch C.L."/>
            <person name="Horwitz B.A."/>
            <person name="Barry K.W."/>
            <person name="Condon B.J."/>
            <person name="Copeland A.C."/>
            <person name="Dhillon B."/>
            <person name="Glaser F."/>
            <person name="Hesse C.N."/>
            <person name="Kosti I."/>
            <person name="LaButti K."/>
            <person name="Lindquist E.A."/>
            <person name="Lucas S."/>
            <person name="Salamov A.A."/>
            <person name="Bradshaw R.E."/>
            <person name="Ciuffetti L."/>
            <person name="Hamelin R.C."/>
            <person name="Kema G.H.J."/>
            <person name="Lawrence C."/>
            <person name="Scott J.A."/>
            <person name="Spatafora J.W."/>
            <person name="Turgeon B.G."/>
            <person name="de Wit P.J.G.M."/>
            <person name="Zhong S."/>
            <person name="Goodwin S.B."/>
            <person name="Grigoriev I.V."/>
        </authorList>
    </citation>
    <scope>NUCLEOTIDE SEQUENCE [LARGE SCALE GENOMIC DNA]</scope>
    <source>
        <strain evidence="3">NZE10 / CBS 128990</strain>
    </source>
</reference>
<name>M2WN21_DOTSN</name>
<organism evidence="2 3">
    <name type="scientific">Dothistroma septosporum (strain NZE10 / CBS 128990)</name>
    <name type="common">Red band needle blight fungus</name>
    <name type="synonym">Mycosphaerella pini</name>
    <dbReference type="NCBI Taxonomy" id="675120"/>
    <lineage>
        <taxon>Eukaryota</taxon>
        <taxon>Fungi</taxon>
        <taxon>Dikarya</taxon>
        <taxon>Ascomycota</taxon>
        <taxon>Pezizomycotina</taxon>
        <taxon>Dothideomycetes</taxon>
        <taxon>Dothideomycetidae</taxon>
        <taxon>Mycosphaerellales</taxon>
        <taxon>Mycosphaerellaceae</taxon>
        <taxon>Dothistroma</taxon>
    </lineage>
</organism>
<gene>
    <name evidence="2" type="ORF">DOTSEDRAFT_54236</name>
</gene>
<dbReference type="InterPro" id="IPR046539">
    <property type="entry name" value="DUF6604"/>
</dbReference>
<dbReference type="STRING" id="675120.M2WN21"/>
<dbReference type="HOGENOM" id="CLU_1540013_0_0_1"/>
<dbReference type="EMBL" id="KB446540">
    <property type="protein sequence ID" value="EME43403.1"/>
    <property type="molecule type" value="Genomic_DNA"/>
</dbReference>
<protein>
    <recommendedName>
        <fullName evidence="1">DUF6604 domain-containing protein</fullName>
    </recommendedName>
</protein>
<sequence>MSTQPEHCSFPPMVLFFQQGLYVSILNKAKKGEAAKAVDDGHKYCISAPEDILTNLQPDSEGITRPAEIPDVSVALTVEDVVAENSTPAPKSKPNQTETTLYELQEHNMDHVLTVFTFFKDINDIWDHFMNVGRDYRNRKLETMSAAVMTDTAFGIMRRSSTSSSGHYLWNRTS</sequence>
<evidence type="ECO:0000313" key="3">
    <source>
        <dbReference type="Proteomes" id="UP000016933"/>
    </source>
</evidence>
<keyword evidence="3" id="KW-1185">Reference proteome</keyword>
<evidence type="ECO:0000259" key="1">
    <source>
        <dbReference type="Pfam" id="PF20253"/>
    </source>
</evidence>
<dbReference type="Proteomes" id="UP000016933">
    <property type="component" value="Unassembled WGS sequence"/>
</dbReference>
<dbReference type="AlphaFoldDB" id="M2WN21"/>
<reference evidence="3" key="1">
    <citation type="journal article" date="2012" name="PLoS Genet.">
        <title>The genomes of the fungal plant pathogens Cladosporium fulvum and Dothistroma septosporum reveal adaptation to different hosts and lifestyles but also signatures of common ancestry.</title>
        <authorList>
            <person name="de Wit P.J.G.M."/>
            <person name="van der Burgt A."/>
            <person name="Oekmen B."/>
            <person name="Stergiopoulos I."/>
            <person name="Abd-Elsalam K.A."/>
            <person name="Aerts A.L."/>
            <person name="Bahkali A.H."/>
            <person name="Beenen H.G."/>
            <person name="Chettri P."/>
            <person name="Cox M.P."/>
            <person name="Datema E."/>
            <person name="de Vries R.P."/>
            <person name="Dhillon B."/>
            <person name="Ganley A.R."/>
            <person name="Griffiths S.A."/>
            <person name="Guo Y."/>
            <person name="Hamelin R.C."/>
            <person name="Henrissat B."/>
            <person name="Kabir M.S."/>
            <person name="Jashni M.K."/>
            <person name="Kema G."/>
            <person name="Klaubauf S."/>
            <person name="Lapidus A."/>
            <person name="Levasseur A."/>
            <person name="Lindquist E."/>
            <person name="Mehrabi R."/>
            <person name="Ohm R.A."/>
            <person name="Owen T.J."/>
            <person name="Salamov A."/>
            <person name="Schwelm A."/>
            <person name="Schijlen E."/>
            <person name="Sun H."/>
            <person name="van den Burg H.A."/>
            <person name="van Ham R.C.H.J."/>
            <person name="Zhang S."/>
            <person name="Goodwin S.B."/>
            <person name="Grigoriev I.V."/>
            <person name="Collemare J."/>
            <person name="Bradshaw R.E."/>
        </authorList>
    </citation>
    <scope>NUCLEOTIDE SEQUENCE [LARGE SCALE GENOMIC DNA]</scope>
    <source>
        <strain evidence="3">NZE10 / CBS 128990</strain>
    </source>
</reference>